<gene>
    <name evidence="1" type="ORF">NQ317_006909</name>
</gene>
<keyword evidence="2" id="KW-1185">Reference proteome</keyword>
<organism evidence="1 2">
    <name type="scientific">Molorchus minor</name>
    <dbReference type="NCBI Taxonomy" id="1323400"/>
    <lineage>
        <taxon>Eukaryota</taxon>
        <taxon>Metazoa</taxon>
        <taxon>Ecdysozoa</taxon>
        <taxon>Arthropoda</taxon>
        <taxon>Hexapoda</taxon>
        <taxon>Insecta</taxon>
        <taxon>Pterygota</taxon>
        <taxon>Neoptera</taxon>
        <taxon>Endopterygota</taxon>
        <taxon>Coleoptera</taxon>
        <taxon>Polyphaga</taxon>
        <taxon>Cucujiformia</taxon>
        <taxon>Chrysomeloidea</taxon>
        <taxon>Cerambycidae</taxon>
        <taxon>Lamiinae</taxon>
        <taxon>Monochamini</taxon>
        <taxon>Molorchus</taxon>
    </lineage>
</organism>
<dbReference type="EMBL" id="JAPWTJ010001164">
    <property type="protein sequence ID" value="KAJ8973481.1"/>
    <property type="molecule type" value="Genomic_DNA"/>
</dbReference>
<proteinExistence type="predicted"/>
<evidence type="ECO:0000313" key="1">
    <source>
        <dbReference type="EMBL" id="KAJ8973481.1"/>
    </source>
</evidence>
<evidence type="ECO:0000313" key="2">
    <source>
        <dbReference type="Proteomes" id="UP001162164"/>
    </source>
</evidence>
<reference evidence="1" key="1">
    <citation type="journal article" date="2023" name="Insect Mol. Biol.">
        <title>Genome sequencing provides insights into the evolution of gene families encoding plant cell wall-degrading enzymes in longhorned beetles.</title>
        <authorList>
            <person name="Shin N.R."/>
            <person name="Okamura Y."/>
            <person name="Kirsch R."/>
            <person name="Pauchet Y."/>
        </authorList>
    </citation>
    <scope>NUCLEOTIDE SEQUENCE</scope>
    <source>
        <strain evidence="1">MMC_N1</strain>
    </source>
</reference>
<sequence length="78" mass="9047">MAEYLPMVRRNTQPKVQNNSVKGCRRKKESEVWEVIWEKMLRIIVALTVLSNRDAAFSYVASIRVWPRGQAIITLGKD</sequence>
<dbReference type="Proteomes" id="UP001162164">
    <property type="component" value="Unassembled WGS sequence"/>
</dbReference>
<comment type="caution">
    <text evidence="1">The sequence shown here is derived from an EMBL/GenBank/DDBJ whole genome shotgun (WGS) entry which is preliminary data.</text>
</comment>
<name>A0ABQ9J6B8_9CUCU</name>
<protein>
    <submittedName>
        <fullName evidence="1">Uncharacterized protein</fullName>
    </submittedName>
</protein>
<accession>A0ABQ9J6B8</accession>